<dbReference type="PANTHER" id="PTHR37451:SF1">
    <property type="entry name" value="MARVEL DOMAIN-CONTAINING PROTEIN"/>
    <property type="match status" value="1"/>
</dbReference>
<dbReference type="Proteomes" id="UP000033710">
    <property type="component" value="Unassembled WGS sequence"/>
</dbReference>
<keyword evidence="2 5" id="KW-0812">Transmembrane</keyword>
<sequence length="177" mass="18625">MLANIAASRTVNIVLRTLQVVFAIAVLGTDGYAIHAFRGHTVHDHFAFGDFTDYVGVPSAWGFLLFCAAWTVLGVVVLVVAAVYFAHHRIVGYVLVAVEAVALLSWLAGFVAVAVNIGTNACPLSQSHGCGSITAAAVFGGLEWLLFAATTAMTVKLVFAAPSWSNRNSSDKSTPTV</sequence>
<evidence type="ECO:0000256" key="4">
    <source>
        <dbReference type="ARBA" id="ARBA00023136"/>
    </source>
</evidence>
<evidence type="ECO:0000313" key="7">
    <source>
        <dbReference type="EMBL" id="KJR86534.1"/>
    </source>
</evidence>
<keyword evidence="4 5" id="KW-0472">Membrane</keyword>
<gene>
    <name evidence="7" type="ORF">SPSK_02769</name>
</gene>
<evidence type="ECO:0000256" key="5">
    <source>
        <dbReference type="SAM" id="Phobius"/>
    </source>
</evidence>
<comment type="caution">
    <text evidence="7">The sequence shown here is derived from an EMBL/GenBank/DDBJ whole genome shotgun (WGS) entry which is preliminary data.</text>
</comment>
<dbReference type="InterPro" id="IPR008253">
    <property type="entry name" value="Marvel"/>
</dbReference>
<feature type="transmembrane region" description="Helical" evidence="5">
    <location>
        <begin position="93"/>
        <end position="115"/>
    </location>
</feature>
<evidence type="ECO:0000259" key="6">
    <source>
        <dbReference type="Pfam" id="PF01284"/>
    </source>
</evidence>
<accession>A0A0F2MBU2</accession>
<comment type="subcellular location">
    <subcellularLocation>
        <location evidence="1">Membrane</location>
        <topology evidence="1">Multi-pass membrane protein</topology>
    </subcellularLocation>
</comment>
<dbReference type="Pfam" id="PF01284">
    <property type="entry name" value="MARVEL"/>
    <property type="match status" value="1"/>
</dbReference>
<feature type="domain" description="MARVEL" evidence="6">
    <location>
        <begin position="9"/>
        <end position="152"/>
    </location>
</feature>
<organism evidence="7 8">
    <name type="scientific">Sporothrix schenckii 1099-18</name>
    <dbReference type="NCBI Taxonomy" id="1397361"/>
    <lineage>
        <taxon>Eukaryota</taxon>
        <taxon>Fungi</taxon>
        <taxon>Dikarya</taxon>
        <taxon>Ascomycota</taxon>
        <taxon>Pezizomycotina</taxon>
        <taxon>Sordariomycetes</taxon>
        <taxon>Sordariomycetidae</taxon>
        <taxon>Ophiostomatales</taxon>
        <taxon>Ophiostomataceae</taxon>
        <taxon>Sporothrix</taxon>
    </lineage>
</organism>
<dbReference type="PANTHER" id="PTHR37451">
    <property type="entry name" value="MARVEL DOMAIN"/>
    <property type="match status" value="1"/>
</dbReference>
<dbReference type="GeneID" id="27664911"/>
<proteinExistence type="predicted"/>
<feature type="transmembrane region" description="Helical" evidence="5">
    <location>
        <begin position="135"/>
        <end position="159"/>
    </location>
</feature>
<evidence type="ECO:0000313" key="8">
    <source>
        <dbReference type="Proteomes" id="UP000033710"/>
    </source>
</evidence>
<dbReference type="AlphaFoldDB" id="A0A0F2MBU2"/>
<evidence type="ECO:0000256" key="1">
    <source>
        <dbReference type="ARBA" id="ARBA00004141"/>
    </source>
</evidence>
<evidence type="ECO:0000256" key="2">
    <source>
        <dbReference type="ARBA" id="ARBA00022692"/>
    </source>
</evidence>
<dbReference type="OrthoDB" id="2117453at2759"/>
<feature type="transmembrane region" description="Helical" evidence="5">
    <location>
        <begin position="60"/>
        <end position="86"/>
    </location>
</feature>
<dbReference type="EMBL" id="AXCR01000006">
    <property type="protein sequence ID" value="KJR86534.1"/>
    <property type="molecule type" value="Genomic_DNA"/>
</dbReference>
<reference evidence="7 8" key="2">
    <citation type="journal article" date="2015" name="Eukaryot. Cell">
        <title>Asexual propagation of a virulent clone complex in a human and feline outbreak of sporotrichosis.</title>
        <authorList>
            <person name="Teixeira Mde M."/>
            <person name="Rodrigues A.M."/>
            <person name="Tsui C.K."/>
            <person name="de Almeida L.G."/>
            <person name="Van Diepeningen A.D."/>
            <person name="van den Ende B.G."/>
            <person name="Fernandes G.F."/>
            <person name="Kano R."/>
            <person name="Hamelin R.C."/>
            <person name="Lopes-Bezerra L.M."/>
            <person name="Vasconcelos A.T."/>
            <person name="de Hoog S."/>
            <person name="de Camargo Z.P."/>
            <person name="Felipe M.S."/>
        </authorList>
    </citation>
    <scope>NUCLEOTIDE SEQUENCE [LARGE SCALE GENOMIC DNA]</scope>
    <source>
        <strain evidence="7 8">1099-18</strain>
    </source>
</reference>
<name>A0A0F2MBU2_SPOSC</name>
<dbReference type="RefSeq" id="XP_016589210.1">
    <property type="nucleotide sequence ID" value="XM_016729634.1"/>
</dbReference>
<evidence type="ECO:0000256" key="3">
    <source>
        <dbReference type="ARBA" id="ARBA00022989"/>
    </source>
</evidence>
<dbReference type="KEGG" id="ssck:SPSK_02769"/>
<reference evidence="7 8" key="1">
    <citation type="journal article" date="2014" name="BMC Genomics">
        <title>Comparative genomics of the major fungal agents of human and animal Sporotrichosis: Sporothrix schenckii and Sporothrix brasiliensis.</title>
        <authorList>
            <person name="Teixeira M.M."/>
            <person name="de Almeida L.G."/>
            <person name="Kubitschek-Barreira P."/>
            <person name="Alves F.L."/>
            <person name="Kioshima E.S."/>
            <person name="Abadio A.K."/>
            <person name="Fernandes L."/>
            <person name="Derengowski L.S."/>
            <person name="Ferreira K.S."/>
            <person name="Souza R.C."/>
            <person name="Ruiz J.C."/>
            <person name="de Andrade N.C."/>
            <person name="Paes H.C."/>
            <person name="Nicola A.M."/>
            <person name="Albuquerque P."/>
            <person name="Gerber A.L."/>
            <person name="Martins V.P."/>
            <person name="Peconick L.D."/>
            <person name="Neto A.V."/>
            <person name="Chaucanez C.B."/>
            <person name="Silva P.A."/>
            <person name="Cunha O.L."/>
            <person name="de Oliveira F.F."/>
            <person name="dos Santos T.C."/>
            <person name="Barros A.L."/>
            <person name="Soares M.A."/>
            <person name="de Oliveira L.M."/>
            <person name="Marini M.M."/>
            <person name="Villalobos-Duno H."/>
            <person name="Cunha M.M."/>
            <person name="de Hoog S."/>
            <person name="da Silveira J.F."/>
            <person name="Henrissat B."/>
            <person name="Nino-Vega G.A."/>
            <person name="Cisalpino P.S."/>
            <person name="Mora-Montes H.M."/>
            <person name="Almeida S.R."/>
            <person name="Stajich J.E."/>
            <person name="Lopes-Bezerra L.M."/>
            <person name="Vasconcelos A.T."/>
            <person name="Felipe M.S."/>
        </authorList>
    </citation>
    <scope>NUCLEOTIDE SEQUENCE [LARGE SCALE GENOMIC DNA]</scope>
    <source>
        <strain evidence="7 8">1099-18</strain>
    </source>
</reference>
<keyword evidence="3 5" id="KW-1133">Transmembrane helix</keyword>
<dbReference type="GO" id="GO:0016020">
    <property type="term" value="C:membrane"/>
    <property type="evidence" value="ECO:0007669"/>
    <property type="project" value="UniProtKB-SubCell"/>
</dbReference>
<dbReference type="VEuPathDB" id="FungiDB:SPSK_02769"/>
<protein>
    <recommendedName>
        <fullName evidence="6">MARVEL domain-containing protein</fullName>
    </recommendedName>
</protein>